<protein>
    <submittedName>
        <fullName evidence="2">Uncharacterized protein</fullName>
    </submittedName>
</protein>
<feature type="region of interest" description="Disordered" evidence="1">
    <location>
        <begin position="1"/>
        <end position="184"/>
    </location>
</feature>
<dbReference type="Proteomes" id="UP000494040">
    <property type="component" value="Unassembled WGS sequence"/>
</dbReference>
<evidence type="ECO:0000313" key="2">
    <source>
        <dbReference type="EnsemblMetazoa" id="XP_014241916.1"/>
    </source>
</evidence>
<dbReference type="EnsemblMetazoa" id="XM_014386430.2">
    <property type="protein sequence ID" value="XP_014241916.1"/>
    <property type="gene ID" value="LOC106662371"/>
</dbReference>
<name>A0A8I6TDQ8_CIMLE</name>
<feature type="compositionally biased region" description="Basic and acidic residues" evidence="1">
    <location>
        <begin position="1"/>
        <end position="11"/>
    </location>
</feature>
<feature type="compositionally biased region" description="Basic and acidic residues" evidence="1">
    <location>
        <begin position="63"/>
        <end position="81"/>
    </location>
</feature>
<evidence type="ECO:0000256" key="1">
    <source>
        <dbReference type="SAM" id="MobiDB-lite"/>
    </source>
</evidence>
<evidence type="ECO:0000313" key="3">
    <source>
        <dbReference type="Proteomes" id="UP000494040"/>
    </source>
</evidence>
<dbReference type="RefSeq" id="XP_014241916.1">
    <property type="nucleotide sequence ID" value="XM_014386430.2"/>
</dbReference>
<reference evidence="2" key="1">
    <citation type="submission" date="2022-01" db="UniProtKB">
        <authorList>
            <consortium name="EnsemblMetazoa"/>
        </authorList>
    </citation>
    <scope>IDENTIFICATION</scope>
</reference>
<sequence>MEESSSEKEPLVEEGEVPSSEGQVEEEDFDIYKGFDIDEPFDTNCTDNDEEWRIFNLSVENGEETKSLDNKSAGKESKDSASESASELKMSRGEAEAKREETSKMKSLLDSNHIPSLMSLKTEPPEYYTSRRQERKYYGHKWRNSRSREYDRGSPYRNRKESYEGRQQFYDRRNKPRISDSRFK</sequence>
<feature type="compositionally biased region" description="Basic and acidic residues" evidence="1">
    <location>
        <begin position="89"/>
        <end position="104"/>
    </location>
</feature>
<dbReference type="AlphaFoldDB" id="A0A8I6TDQ8"/>
<accession>A0A8I6TDQ8</accession>
<dbReference type="GeneID" id="106662371"/>
<dbReference type="KEGG" id="clec:106662371"/>
<organism evidence="2 3">
    <name type="scientific">Cimex lectularius</name>
    <name type="common">Bed bug</name>
    <name type="synonym">Acanthia lectularia</name>
    <dbReference type="NCBI Taxonomy" id="79782"/>
    <lineage>
        <taxon>Eukaryota</taxon>
        <taxon>Metazoa</taxon>
        <taxon>Ecdysozoa</taxon>
        <taxon>Arthropoda</taxon>
        <taxon>Hexapoda</taxon>
        <taxon>Insecta</taxon>
        <taxon>Pterygota</taxon>
        <taxon>Neoptera</taxon>
        <taxon>Paraneoptera</taxon>
        <taxon>Hemiptera</taxon>
        <taxon>Heteroptera</taxon>
        <taxon>Panheteroptera</taxon>
        <taxon>Cimicomorpha</taxon>
        <taxon>Cimicidae</taxon>
        <taxon>Cimex</taxon>
    </lineage>
</organism>
<proteinExistence type="predicted"/>
<keyword evidence="3" id="KW-1185">Reference proteome</keyword>
<feature type="compositionally biased region" description="Basic and acidic residues" evidence="1">
    <location>
        <begin position="146"/>
        <end position="184"/>
    </location>
</feature>